<dbReference type="PROSITE" id="PS50106">
    <property type="entry name" value="PDZ"/>
    <property type="match status" value="6"/>
</dbReference>
<sequence length="949" mass="102322">MLPFDCDDSCCAVTASGVGVDAVGGSEGGGACVCERVCVCVGPTATGLDFFSFIVVNVKVLYFLVMMMCFHWSTQSVMCHDALLPAVSSDEGPYSKGPKESGAAESRKSSLPEECRGVTTVELMKREGSGLGLTISGGSDKDARPRVLNLRPGGLAARSDQLNVGDYIRSVNGINLSKLRHDEIIRLLKNIGERVVLEVEYELPQSAPVNHRKLFCSVCLHKEGNSFGFVMRGGFHEDWRRSRPLVVTYVRPGGPADREGTLRAGDRVLSIDGMPLHREKHADALTVLMQSSQEALFLIEYDVSVHESVQQASGPLLVEIVRGSSASLGISLTTTTYRGKQVVIIDKIKTASVVDRCGALRPGDVLLSINGTSTDHCSLMEATQLLANTPDTVKLEVLPANQSRLPVRPQDTVLTVMTVKSRDVTCSPSCPLLTAVVSGGFSPSSTVTSGFSSQGSNTLPCPIPPTTPSSPRGSTGRRRNRRKDHKSSLSLSSRSVGPGGQVFHVETSEVFLRGDPLTGFGLQLQGGVFATEALSAPPVVHFIEPDSPSVVPSSGTFYVKLPKRRDVELGITISASKKPGTPLIISDIRKGSTAHRTGTLEPGDRLLAIDNLRLENSTVEDAVHVLQQAEDMVKLRIQKDEDNIDELEMSDSIIYTVELKRYNGPLGITISGTEEPFDPIVISGLTRKGLAERTGAIHVGDRVLAINGVSLKGKPLSKAIHHLQMAGESVTLKIKKQVELWTSGPQPHVGVLRCRRFISPRCRRPLTQDNDFWSLALQDLETCGQSQILRELEVGPDLLTSECLHLTWFKRVVHGWDSNLCPSRPAFSQISVRKDLQNHDFGFSVSDGLLEKGVFINMIRPDGPADQAGLKSLDRILQVNCVRTRDLDCGLAVPLLTEAGDSLDLVVSRTAGAVSPGPTSEVSPGPTSEVSPGPTSEVSPCFSHFLIVF</sequence>
<dbReference type="InterPro" id="IPR001478">
    <property type="entry name" value="PDZ"/>
</dbReference>
<dbReference type="CDD" id="cd06685">
    <property type="entry name" value="PDZ7_GRIP1-2-like"/>
    <property type="match status" value="1"/>
</dbReference>
<feature type="region of interest" description="Disordered" evidence="4">
    <location>
        <begin position="446"/>
        <end position="498"/>
    </location>
</feature>
<evidence type="ECO:0000256" key="1">
    <source>
        <dbReference type="ARBA" id="ARBA00004496"/>
    </source>
</evidence>
<keyword evidence="3" id="KW-0677">Repeat</keyword>
<dbReference type="FunFam" id="2.30.42.10:FF:000034">
    <property type="entry name" value="Glutamate receptor interacting protein 1"/>
    <property type="match status" value="1"/>
</dbReference>
<dbReference type="InterPro" id="IPR043545">
    <property type="entry name" value="GRIP1/2"/>
</dbReference>
<reference evidence="6 7" key="1">
    <citation type="journal article" date="2014" name="Nat. Genet.">
        <title>Whole-genome sequence of a flatfish provides insights into ZW sex chromosome evolution and adaptation to a benthic lifestyle.</title>
        <authorList>
            <person name="Chen S."/>
            <person name="Zhang G."/>
            <person name="Shao C."/>
            <person name="Huang Q."/>
            <person name="Liu G."/>
            <person name="Zhang P."/>
            <person name="Song W."/>
            <person name="An N."/>
            <person name="Chalopin D."/>
            <person name="Volff J.N."/>
            <person name="Hong Y."/>
            <person name="Li Q."/>
            <person name="Sha Z."/>
            <person name="Zhou H."/>
            <person name="Xie M."/>
            <person name="Yu Q."/>
            <person name="Liu Y."/>
            <person name="Xiang H."/>
            <person name="Wang N."/>
            <person name="Wu K."/>
            <person name="Yang C."/>
            <person name="Zhou Q."/>
            <person name="Liao X."/>
            <person name="Yang L."/>
            <person name="Hu Q."/>
            <person name="Zhang J."/>
            <person name="Meng L."/>
            <person name="Jin L."/>
            <person name="Tian Y."/>
            <person name="Lian J."/>
            <person name="Yang J."/>
            <person name="Miao G."/>
            <person name="Liu S."/>
            <person name="Liang Z."/>
            <person name="Yan F."/>
            <person name="Li Y."/>
            <person name="Sun B."/>
            <person name="Zhang H."/>
            <person name="Zhang J."/>
            <person name="Zhu Y."/>
            <person name="Du M."/>
            <person name="Zhao Y."/>
            <person name="Schartl M."/>
            <person name="Tang Q."/>
            <person name="Wang J."/>
        </authorList>
    </citation>
    <scope>NUCLEOTIDE SEQUENCE</scope>
</reference>
<feature type="domain" description="PDZ" evidence="5">
    <location>
        <begin position="120"/>
        <end position="203"/>
    </location>
</feature>
<evidence type="ECO:0000256" key="3">
    <source>
        <dbReference type="ARBA" id="ARBA00022737"/>
    </source>
</evidence>
<dbReference type="Ensembl" id="ENSCSET00000033782.1">
    <property type="protein sequence ID" value="ENSCSEP00000033348.1"/>
    <property type="gene ID" value="ENSCSEG00000021399.1"/>
</dbReference>
<evidence type="ECO:0000259" key="5">
    <source>
        <dbReference type="PROSITE" id="PS50106"/>
    </source>
</evidence>
<protein>
    <submittedName>
        <fullName evidence="6">Glutamate receptor interacting protein 2a</fullName>
    </submittedName>
</protein>
<feature type="domain" description="PDZ" evidence="5">
    <location>
        <begin position="317"/>
        <end position="401"/>
    </location>
</feature>
<feature type="compositionally biased region" description="Basic residues" evidence="4">
    <location>
        <begin position="475"/>
        <end position="485"/>
    </location>
</feature>
<name>A0A3P8X124_CYNSE</name>
<dbReference type="Pfam" id="PF00595">
    <property type="entry name" value="PDZ"/>
    <property type="match status" value="6"/>
</dbReference>
<dbReference type="FunFam" id="2.30.42.10:FF:000035">
    <property type="entry name" value="Glutamate receptor interacting protein 1"/>
    <property type="match status" value="1"/>
</dbReference>
<evidence type="ECO:0000313" key="7">
    <source>
        <dbReference type="Proteomes" id="UP000265120"/>
    </source>
</evidence>
<dbReference type="FunFam" id="2.30.42.10:FF:000021">
    <property type="entry name" value="Glutamate receptor interacting protein 1"/>
    <property type="match status" value="1"/>
</dbReference>
<dbReference type="SUPFAM" id="SSF50156">
    <property type="entry name" value="PDZ domain-like"/>
    <property type="match status" value="6"/>
</dbReference>
<dbReference type="FunFam" id="2.30.42.10:FF:000312">
    <property type="entry name" value="Glutamate receptor interacting protein 1"/>
    <property type="match status" value="1"/>
</dbReference>
<dbReference type="CDD" id="cd06683">
    <property type="entry name" value="PDZ6_GRIP1-2-like"/>
    <property type="match status" value="1"/>
</dbReference>
<dbReference type="OMA" id="FANYRTN"/>
<dbReference type="CDD" id="cd06682">
    <property type="entry name" value="PDZ5_GRIP1-2-like"/>
    <property type="match status" value="1"/>
</dbReference>
<keyword evidence="7" id="KW-1185">Reference proteome</keyword>
<dbReference type="Gene3D" id="2.30.42.10">
    <property type="match status" value="6"/>
</dbReference>
<dbReference type="CDD" id="cd06681">
    <property type="entry name" value="PDZ2_GRIP1-2-like"/>
    <property type="match status" value="1"/>
</dbReference>
<dbReference type="PANTHER" id="PTHR46227:SF5">
    <property type="entry name" value="GLUTAMATE RECEPTOR INTERACTING PROTEIN 2 ISOFORM X1"/>
    <property type="match status" value="1"/>
</dbReference>
<dbReference type="AlphaFoldDB" id="A0A3P8X124"/>
<dbReference type="FunFam" id="2.30.42.10:FF:000031">
    <property type="entry name" value="Glutamate receptor interacting protein 1"/>
    <property type="match status" value="1"/>
</dbReference>
<proteinExistence type="predicted"/>
<feature type="domain" description="PDZ" evidence="5">
    <location>
        <begin position="217"/>
        <end position="303"/>
    </location>
</feature>
<dbReference type="FunFam" id="2.30.42.10:FF:000023">
    <property type="entry name" value="Glutamate receptor interacting protein 1"/>
    <property type="match status" value="1"/>
</dbReference>
<organism evidence="6 7">
    <name type="scientific">Cynoglossus semilaevis</name>
    <name type="common">Tongue sole</name>
    <dbReference type="NCBI Taxonomy" id="244447"/>
    <lineage>
        <taxon>Eukaryota</taxon>
        <taxon>Metazoa</taxon>
        <taxon>Chordata</taxon>
        <taxon>Craniata</taxon>
        <taxon>Vertebrata</taxon>
        <taxon>Euteleostomi</taxon>
        <taxon>Actinopterygii</taxon>
        <taxon>Neopterygii</taxon>
        <taxon>Teleostei</taxon>
        <taxon>Neoteleostei</taxon>
        <taxon>Acanthomorphata</taxon>
        <taxon>Carangaria</taxon>
        <taxon>Pleuronectiformes</taxon>
        <taxon>Pleuronectoidei</taxon>
        <taxon>Cynoglossidae</taxon>
        <taxon>Cynoglossinae</taxon>
        <taxon>Cynoglossus</taxon>
    </lineage>
</organism>
<dbReference type="PANTHER" id="PTHR46227">
    <property type="entry name" value="GLUTAMATE RECEPTOR-INTERACTING PROTEIN GRIP"/>
    <property type="match status" value="1"/>
</dbReference>
<dbReference type="GO" id="GO:0098887">
    <property type="term" value="P:neurotransmitter receptor transport, endosome to postsynaptic membrane"/>
    <property type="evidence" value="ECO:0007669"/>
    <property type="project" value="TreeGrafter"/>
</dbReference>
<dbReference type="InterPro" id="IPR036034">
    <property type="entry name" value="PDZ_sf"/>
</dbReference>
<dbReference type="GO" id="GO:0005737">
    <property type="term" value="C:cytoplasm"/>
    <property type="evidence" value="ECO:0007669"/>
    <property type="project" value="UniProtKB-SubCell"/>
</dbReference>
<feature type="compositionally biased region" description="Polar residues" evidence="4">
    <location>
        <begin position="917"/>
        <end position="937"/>
    </location>
</feature>
<accession>A0A3P8X124</accession>
<evidence type="ECO:0000313" key="6">
    <source>
        <dbReference type="Ensembl" id="ENSCSEP00000033348.1"/>
    </source>
</evidence>
<dbReference type="GeneTree" id="ENSGT00940000155615"/>
<comment type="subcellular location">
    <subcellularLocation>
        <location evidence="1">Cytoplasm</location>
    </subcellularLocation>
</comment>
<reference evidence="6" key="3">
    <citation type="submission" date="2025-09" db="UniProtKB">
        <authorList>
            <consortium name="Ensembl"/>
        </authorList>
    </citation>
    <scope>IDENTIFICATION</scope>
</reference>
<dbReference type="CDD" id="cd06684">
    <property type="entry name" value="PDZ3_GRIP1-2-like"/>
    <property type="match status" value="1"/>
</dbReference>
<feature type="region of interest" description="Disordered" evidence="4">
    <location>
        <begin position="90"/>
        <end position="113"/>
    </location>
</feature>
<keyword evidence="2" id="KW-0963">Cytoplasm</keyword>
<dbReference type="SMART" id="SM00228">
    <property type="entry name" value="PDZ"/>
    <property type="match status" value="6"/>
</dbReference>
<reference evidence="6" key="2">
    <citation type="submission" date="2025-08" db="UniProtKB">
        <authorList>
            <consortium name="Ensembl"/>
        </authorList>
    </citation>
    <scope>IDENTIFICATION</scope>
</reference>
<feature type="compositionally biased region" description="Low complexity" evidence="4">
    <location>
        <begin position="446"/>
        <end position="456"/>
    </location>
</feature>
<feature type="domain" description="PDZ" evidence="5">
    <location>
        <begin position="829"/>
        <end position="911"/>
    </location>
</feature>
<dbReference type="CDD" id="cd06687">
    <property type="entry name" value="PDZ1_GRIP1-2-like"/>
    <property type="match status" value="1"/>
</dbReference>
<feature type="domain" description="PDZ" evidence="5">
    <location>
        <begin position="656"/>
        <end position="738"/>
    </location>
</feature>
<feature type="domain" description="PDZ" evidence="5">
    <location>
        <begin position="558"/>
        <end position="641"/>
    </location>
</feature>
<feature type="region of interest" description="Disordered" evidence="4">
    <location>
        <begin position="914"/>
        <end position="937"/>
    </location>
</feature>
<dbReference type="Proteomes" id="UP000265120">
    <property type="component" value="Chromosome 10"/>
</dbReference>
<evidence type="ECO:0000256" key="2">
    <source>
        <dbReference type="ARBA" id="ARBA00022490"/>
    </source>
</evidence>
<evidence type="ECO:0000256" key="4">
    <source>
        <dbReference type="SAM" id="MobiDB-lite"/>
    </source>
</evidence>